<feature type="compositionally biased region" description="Basic and acidic residues" evidence="1">
    <location>
        <begin position="308"/>
        <end position="319"/>
    </location>
</feature>
<dbReference type="EMBL" id="JBBPBF010000054">
    <property type="protein sequence ID" value="KAK7606139.1"/>
    <property type="molecule type" value="Genomic_DNA"/>
</dbReference>
<feature type="compositionally biased region" description="Basic and acidic residues" evidence="1">
    <location>
        <begin position="326"/>
        <end position="339"/>
    </location>
</feature>
<dbReference type="Pfam" id="PF12572">
    <property type="entry name" value="DUF3752"/>
    <property type="match status" value="1"/>
</dbReference>
<evidence type="ECO:0000259" key="2">
    <source>
        <dbReference type="Pfam" id="PF12572"/>
    </source>
</evidence>
<name>A0ABR1MT87_9PEZI</name>
<organism evidence="3 4">
    <name type="scientific">Phyllosticta paracitricarpa</name>
    <dbReference type="NCBI Taxonomy" id="2016321"/>
    <lineage>
        <taxon>Eukaryota</taxon>
        <taxon>Fungi</taxon>
        <taxon>Dikarya</taxon>
        <taxon>Ascomycota</taxon>
        <taxon>Pezizomycotina</taxon>
        <taxon>Dothideomycetes</taxon>
        <taxon>Dothideomycetes incertae sedis</taxon>
        <taxon>Botryosphaeriales</taxon>
        <taxon>Phyllostictaceae</taxon>
        <taxon>Phyllosticta</taxon>
    </lineage>
</organism>
<evidence type="ECO:0000313" key="4">
    <source>
        <dbReference type="Proteomes" id="UP001367316"/>
    </source>
</evidence>
<feature type="compositionally biased region" description="Low complexity" evidence="1">
    <location>
        <begin position="210"/>
        <end position="223"/>
    </location>
</feature>
<feature type="compositionally biased region" description="Basic and acidic residues" evidence="1">
    <location>
        <begin position="256"/>
        <end position="301"/>
    </location>
</feature>
<comment type="caution">
    <text evidence="3">The sequence shown here is derived from an EMBL/GenBank/DDBJ whole genome shotgun (WGS) entry which is preliminary data.</text>
</comment>
<evidence type="ECO:0000256" key="1">
    <source>
        <dbReference type="SAM" id="MobiDB-lite"/>
    </source>
</evidence>
<keyword evidence="4" id="KW-1185">Reference proteome</keyword>
<accession>A0ABR1MT87</accession>
<dbReference type="PANTHER" id="PTHR46370">
    <property type="entry name" value="GPALPP MOTIFS-CONTAINING PROTEIN 1"/>
    <property type="match status" value="1"/>
</dbReference>
<evidence type="ECO:0000313" key="3">
    <source>
        <dbReference type="EMBL" id="KAK7606139.1"/>
    </source>
</evidence>
<feature type="compositionally biased region" description="Acidic residues" evidence="1">
    <location>
        <begin position="136"/>
        <end position="146"/>
    </location>
</feature>
<dbReference type="PANTHER" id="PTHR46370:SF1">
    <property type="entry name" value="GPALPP MOTIFS-CONTAINING PROTEIN 1"/>
    <property type="match status" value="1"/>
</dbReference>
<dbReference type="InterPro" id="IPR046331">
    <property type="entry name" value="GPAM1-like"/>
</dbReference>
<proteinExistence type="predicted"/>
<feature type="region of interest" description="Disordered" evidence="1">
    <location>
        <begin position="72"/>
        <end position="350"/>
    </location>
</feature>
<feature type="domain" description="DUF3752" evidence="2">
    <location>
        <begin position="192"/>
        <end position="345"/>
    </location>
</feature>
<sequence>MFACVCLGEAARLRPLTRRLRCGEIPVVDFSATAGFTSTSAFGYRRNPSTSKQHLANMTIGPTLPPHLLAKRKREDGDDSDDDSSSDSSSPQPKNANSTSCSSMPNGEKRRRVLGPAPPPAPLSEKPSVGPNGPDSDSDSNSDDDFGPAPPTAAEAAKAHAASQASDYGILPRDAPRDESKQNQRDEWMMLPPDADGLASRMDPTKLRARGFQSGRAARAAGSGNTGGGDMSTWIETPEQKRKRLENEVMGVAAPEGKRSKGSERDTKSKQDEETARRLRDKTDKARGPSLLEQHKGKTGKEEEEDDPSKRAFDREKDMAVSSRMGHKEKQQMFSRMKDFGSQFSGGKYL</sequence>
<reference evidence="3 4" key="1">
    <citation type="submission" date="2024-04" db="EMBL/GenBank/DDBJ databases">
        <title>Phyllosticta paracitricarpa is synonymous to the EU quarantine fungus P. citricarpa based on phylogenomic analyses.</title>
        <authorList>
            <consortium name="Lawrence Berkeley National Laboratory"/>
            <person name="Van ingen-buijs V.A."/>
            <person name="Van westerhoven A.C."/>
            <person name="Haridas S."/>
            <person name="Skiadas P."/>
            <person name="Martin F."/>
            <person name="Groenewald J.Z."/>
            <person name="Crous P.W."/>
            <person name="Seidl M.F."/>
        </authorList>
    </citation>
    <scope>NUCLEOTIDE SEQUENCE [LARGE SCALE GENOMIC DNA]</scope>
    <source>
        <strain evidence="3 4">CBS 141358</strain>
    </source>
</reference>
<feature type="compositionally biased region" description="Low complexity" evidence="1">
    <location>
        <begin position="152"/>
        <end position="165"/>
    </location>
</feature>
<feature type="compositionally biased region" description="Polar residues" evidence="1">
    <location>
        <begin position="91"/>
        <end position="105"/>
    </location>
</feature>
<feature type="compositionally biased region" description="Basic and acidic residues" evidence="1">
    <location>
        <begin position="174"/>
        <end position="188"/>
    </location>
</feature>
<gene>
    <name evidence="3" type="ORF">JOL62DRAFT_366939</name>
</gene>
<dbReference type="Proteomes" id="UP001367316">
    <property type="component" value="Unassembled WGS sequence"/>
</dbReference>
<dbReference type="InterPro" id="IPR022226">
    <property type="entry name" value="DUF3752"/>
</dbReference>
<protein>
    <recommendedName>
        <fullName evidence="2">DUF3752 domain-containing protein</fullName>
    </recommendedName>
</protein>